<dbReference type="Gene3D" id="3.60.21.10">
    <property type="match status" value="1"/>
</dbReference>
<dbReference type="Pfam" id="PF00149">
    <property type="entry name" value="Metallophos"/>
    <property type="match status" value="1"/>
</dbReference>
<dbReference type="InterPro" id="IPR050341">
    <property type="entry name" value="PP1_catalytic_subunit"/>
</dbReference>
<keyword evidence="1" id="KW-0378">Hydrolase</keyword>
<dbReference type="PROSITE" id="PS00125">
    <property type="entry name" value="SER_THR_PHOSPHATASE"/>
    <property type="match status" value="1"/>
</dbReference>
<evidence type="ECO:0000256" key="2">
    <source>
        <dbReference type="SAM" id="MobiDB-lite"/>
    </source>
</evidence>
<feature type="region of interest" description="Disordered" evidence="2">
    <location>
        <begin position="337"/>
        <end position="372"/>
    </location>
</feature>
<proteinExistence type="inferred from homology"/>
<organism evidence="4 5">
    <name type="scientific">Mesorhabditis spiculigera</name>
    <dbReference type="NCBI Taxonomy" id="96644"/>
    <lineage>
        <taxon>Eukaryota</taxon>
        <taxon>Metazoa</taxon>
        <taxon>Ecdysozoa</taxon>
        <taxon>Nematoda</taxon>
        <taxon>Chromadorea</taxon>
        <taxon>Rhabditida</taxon>
        <taxon>Rhabditina</taxon>
        <taxon>Rhabditomorpha</taxon>
        <taxon>Rhabditoidea</taxon>
        <taxon>Rhabditidae</taxon>
        <taxon>Mesorhabditinae</taxon>
        <taxon>Mesorhabditis</taxon>
    </lineage>
</organism>
<dbReference type="GO" id="GO:0005634">
    <property type="term" value="C:nucleus"/>
    <property type="evidence" value="ECO:0007669"/>
    <property type="project" value="TreeGrafter"/>
</dbReference>
<dbReference type="InterPro" id="IPR006186">
    <property type="entry name" value="Ser/Thr-sp_prot-phosphatase"/>
</dbReference>
<dbReference type="GO" id="GO:0004722">
    <property type="term" value="F:protein serine/threonine phosphatase activity"/>
    <property type="evidence" value="ECO:0007669"/>
    <property type="project" value="UniProtKB-EC"/>
</dbReference>
<dbReference type="InterPro" id="IPR029052">
    <property type="entry name" value="Metallo-depent_PP-like"/>
</dbReference>
<protein>
    <recommendedName>
        <fullName evidence="1">Serine/threonine-protein phosphatase</fullName>
        <ecNumber evidence="1">3.1.3.16</ecNumber>
    </recommendedName>
</protein>
<dbReference type="PANTHER" id="PTHR11668:SF194">
    <property type="entry name" value="SERINE_THREONINE-PROTEIN PHOSPHATASE-RELATED"/>
    <property type="match status" value="1"/>
</dbReference>
<dbReference type="PRINTS" id="PR00114">
    <property type="entry name" value="STPHPHTASE"/>
</dbReference>
<accession>A0AA36C543</accession>
<evidence type="ECO:0000259" key="3">
    <source>
        <dbReference type="PROSITE" id="PS00125"/>
    </source>
</evidence>
<evidence type="ECO:0000313" key="4">
    <source>
        <dbReference type="EMBL" id="CAJ0559384.1"/>
    </source>
</evidence>
<dbReference type="GO" id="GO:0005737">
    <property type="term" value="C:cytoplasm"/>
    <property type="evidence" value="ECO:0007669"/>
    <property type="project" value="TreeGrafter"/>
</dbReference>
<dbReference type="SMART" id="SM00156">
    <property type="entry name" value="PP2Ac"/>
    <property type="match status" value="1"/>
</dbReference>
<dbReference type="EMBL" id="CATQJA010000339">
    <property type="protein sequence ID" value="CAJ0559384.1"/>
    <property type="molecule type" value="Genomic_DNA"/>
</dbReference>
<name>A0AA36C543_9BILA</name>
<dbReference type="AlphaFoldDB" id="A0AA36C543"/>
<keyword evidence="5" id="KW-1185">Reference proteome</keyword>
<dbReference type="Proteomes" id="UP001177023">
    <property type="component" value="Unassembled WGS sequence"/>
</dbReference>
<comment type="similarity">
    <text evidence="1">Belongs to the PPP phosphatase family.</text>
</comment>
<sequence length="372" mass="41320">MAEPKSKSQIDWIDTVIDRLQKLYGVAPKDVNLAELLPLDQVIQVIEDAKKVFMSENCLAEQQVPCKVIGDIHGQYQDMHKLFDIIGRVPKERLVFLGDYVDRGPQSIETIIYLFALKIRHPEYITLLRGNHETPAINKIYGFYNECVLKYGYPGIGLWWDFQSCFNRMPMAGLIAKKILCMHGGLSPYLGSLDTIRGIIRPCEPLDTGLLIDLLWADPTNAGEGWYNSIRGISLMFGKGVVVEACKMLGIDMIVRAHQVIQDGYEIMAGRKLITVFSAPNYCNQFNNTAAVVCFDADMKVTIQQMTVKPPANARLRPTPAIAIDKDPATASADAVFFPVTKTEGKNPEPPKELSQEPSQTSASAEVSQPAA</sequence>
<comment type="caution">
    <text evidence="4">The sequence shown here is derived from an EMBL/GenBank/DDBJ whole genome shotgun (WGS) entry which is preliminary data.</text>
</comment>
<evidence type="ECO:0000256" key="1">
    <source>
        <dbReference type="RuleBase" id="RU004273"/>
    </source>
</evidence>
<dbReference type="PANTHER" id="PTHR11668">
    <property type="entry name" value="SERINE/THREONINE PROTEIN PHOSPHATASE"/>
    <property type="match status" value="1"/>
</dbReference>
<dbReference type="SUPFAM" id="SSF56300">
    <property type="entry name" value="Metallo-dependent phosphatases"/>
    <property type="match status" value="1"/>
</dbReference>
<evidence type="ECO:0000313" key="5">
    <source>
        <dbReference type="Proteomes" id="UP001177023"/>
    </source>
</evidence>
<gene>
    <name evidence="4" type="ORF">MSPICULIGERA_LOCUS1252</name>
</gene>
<dbReference type="EC" id="3.1.3.16" evidence="1"/>
<feature type="compositionally biased region" description="Basic and acidic residues" evidence="2">
    <location>
        <begin position="343"/>
        <end position="355"/>
    </location>
</feature>
<feature type="domain" description="Serine/threonine specific protein phosphatases" evidence="3">
    <location>
        <begin position="128"/>
        <end position="133"/>
    </location>
</feature>
<comment type="catalytic activity">
    <reaction evidence="1">
        <text>O-phospho-L-threonyl-[protein] + H2O = L-threonyl-[protein] + phosphate</text>
        <dbReference type="Rhea" id="RHEA:47004"/>
        <dbReference type="Rhea" id="RHEA-COMP:11060"/>
        <dbReference type="Rhea" id="RHEA-COMP:11605"/>
        <dbReference type="ChEBI" id="CHEBI:15377"/>
        <dbReference type="ChEBI" id="CHEBI:30013"/>
        <dbReference type="ChEBI" id="CHEBI:43474"/>
        <dbReference type="ChEBI" id="CHEBI:61977"/>
        <dbReference type="EC" id="3.1.3.16"/>
    </reaction>
</comment>
<feature type="compositionally biased region" description="Polar residues" evidence="2">
    <location>
        <begin position="356"/>
        <end position="372"/>
    </location>
</feature>
<reference evidence="4" key="1">
    <citation type="submission" date="2023-06" db="EMBL/GenBank/DDBJ databases">
        <authorList>
            <person name="Delattre M."/>
        </authorList>
    </citation>
    <scope>NUCLEOTIDE SEQUENCE</scope>
    <source>
        <strain evidence="4">AF72</strain>
    </source>
</reference>
<feature type="non-terminal residue" evidence="4">
    <location>
        <position position="1"/>
    </location>
</feature>
<dbReference type="InterPro" id="IPR004843">
    <property type="entry name" value="Calcineurin-like_PHP"/>
</dbReference>